<gene>
    <name evidence="7" type="ORF">SGUI_0509</name>
</gene>
<organism evidence="7 8">
    <name type="scientific">Serinicoccus hydrothermalis</name>
    <dbReference type="NCBI Taxonomy" id="1758689"/>
    <lineage>
        <taxon>Bacteria</taxon>
        <taxon>Bacillati</taxon>
        <taxon>Actinomycetota</taxon>
        <taxon>Actinomycetes</taxon>
        <taxon>Micrococcales</taxon>
        <taxon>Ornithinimicrobiaceae</taxon>
        <taxon>Serinicoccus</taxon>
    </lineage>
</organism>
<evidence type="ECO:0000313" key="7">
    <source>
        <dbReference type="EMBL" id="ANS77905.1"/>
    </source>
</evidence>
<evidence type="ECO:0000256" key="1">
    <source>
        <dbReference type="ARBA" id="ARBA00004651"/>
    </source>
</evidence>
<dbReference type="EMBL" id="CP014989">
    <property type="protein sequence ID" value="ANS77905.1"/>
    <property type="molecule type" value="Genomic_DNA"/>
</dbReference>
<dbReference type="PANTHER" id="PTHR30213:SF0">
    <property type="entry name" value="UPF0761 MEMBRANE PROTEIN YIHY"/>
    <property type="match status" value="1"/>
</dbReference>
<reference evidence="7 8" key="1">
    <citation type="submission" date="2016-03" db="EMBL/GenBank/DDBJ databases">
        <title>Shallow-sea hydrothermal system.</title>
        <authorList>
            <person name="Tang K."/>
        </authorList>
    </citation>
    <scope>NUCLEOTIDE SEQUENCE [LARGE SCALE GENOMIC DNA]</scope>
    <source>
        <strain evidence="7 8">JLT9</strain>
    </source>
</reference>
<dbReference type="AlphaFoldDB" id="A0A1B1N942"/>
<dbReference type="GO" id="GO:0005886">
    <property type="term" value="C:plasma membrane"/>
    <property type="evidence" value="ECO:0007669"/>
    <property type="project" value="UniProtKB-SubCell"/>
</dbReference>
<sequence>MTTAPTFRRSLRRVLAPVPGAVPLVRLTAETAVVAFRYRATGLAAEAAFFTLLSLPPLLVALVAGAGFASEWLGPETLMRMSSALERWSLTFLTPEAVDGVIMPTFEQTLTARRGDYLSVGFIIALWSGSRALHIFLDAISIMYGQGGDRGPVGARVLSLTAYFASVVVMGLTLPLLLIGPGYLLRWLPERMDMLVELYWPLVGVLGIMSLTGLFHVATPARSPFWRDLPGALLTVVLWVVSSVLIRRWAELAAGGFSVFGPLTAPIILMVYLYFLSFAVLVGASLNAGIRRLWPPPEYRGPTARVNEWWEERRAHRELRRAEQEELRARDAESVDEEERRLVAMDGIPGPR</sequence>
<keyword evidence="3 6" id="KW-0812">Transmembrane</keyword>
<accession>A0A1B1N942</accession>
<feature type="transmembrane region" description="Helical" evidence="6">
    <location>
        <begin position="267"/>
        <end position="290"/>
    </location>
</feature>
<dbReference type="Pfam" id="PF03631">
    <property type="entry name" value="Virul_fac_BrkB"/>
    <property type="match status" value="1"/>
</dbReference>
<dbReference type="PANTHER" id="PTHR30213">
    <property type="entry name" value="INNER MEMBRANE PROTEIN YHJD"/>
    <property type="match status" value="1"/>
</dbReference>
<evidence type="ECO:0000256" key="6">
    <source>
        <dbReference type="SAM" id="Phobius"/>
    </source>
</evidence>
<protein>
    <submittedName>
        <fullName evidence="7">Inner membrane protein YihY, formerly thought to be RNase BN</fullName>
    </submittedName>
</protein>
<keyword evidence="8" id="KW-1185">Reference proteome</keyword>
<evidence type="ECO:0000256" key="2">
    <source>
        <dbReference type="ARBA" id="ARBA00022475"/>
    </source>
</evidence>
<dbReference type="STRING" id="1758689.SGUI_0509"/>
<feature type="transmembrane region" description="Helical" evidence="6">
    <location>
        <begin position="229"/>
        <end position="247"/>
    </location>
</feature>
<dbReference type="InterPro" id="IPR017039">
    <property type="entry name" value="Virul_fac_BrkB"/>
</dbReference>
<proteinExistence type="predicted"/>
<dbReference type="RefSeq" id="WP_066635835.1">
    <property type="nucleotide sequence ID" value="NZ_CP014989.1"/>
</dbReference>
<name>A0A1B1N942_9MICO</name>
<keyword evidence="5 6" id="KW-0472">Membrane</keyword>
<feature type="transmembrane region" description="Helical" evidence="6">
    <location>
        <begin position="117"/>
        <end position="137"/>
    </location>
</feature>
<dbReference type="Proteomes" id="UP000092482">
    <property type="component" value="Chromosome"/>
</dbReference>
<evidence type="ECO:0000256" key="5">
    <source>
        <dbReference type="ARBA" id="ARBA00023136"/>
    </source>
</evidence>
<evidence type="ECO:0000256" key="4">
    <source>
        <dbReference type="ARBA" id="ARBA00022989"/>
    </source>
</evidence>
<keyword evidence="4 6" id="KW-1133">Transmembrane helix</keyword>
<evidence type="ECO:0000313" key="8">
    <source>
        <dbReference type="Proteomes" id="UP000092482"/>
    </source>
</evidence>
<feature type="transmembrane region" description="Helical" evidence="6">
    <location>
        <begin position="157"/>
        <end position="178"/>
    </location>
</feature>
<feature type="transmembrane region" description="Helical" evidence="6">
    <location>
        <begin position="47"/>
        <end position="69"/>
    </location>
</feature>
<comment type="subcellular location">
    <subcellularLocation>
        <location evidence="1">Cell membrane</location>
        <topology evidence="1">Multi-pass membrane protein</topology>
    </subcellularLocation>
</comment>
<dbReference type="KEGG" id="serj:SGUI_0509"/>
<evidence type="ECO:0000256" key="3">
    <source>
        <dbReference type="ARBA" id="ARBA00022692"/>
    </source>
</evidence>
<keyword evidence="2" id="KW-1003">Cell membrane</keyword>
<feature type="transmembrane region" description="Helical" evidence="6">
    <location>
        <begin position="198"/>
        <end position="217"/>
    </location>
</feature>